<evidence type="ECO:0000256" key="4">
    <source>
        <dbReference type="ARBA" id="ARBA00022695"/>
    </source>
</evidence>
<evidence type="ECO:0000313" key="11">
    <source>
        <dbReference type="Proteomes" id="UP000789375"/>
    </source>
</evidence>
<accession>A0A9N8ZY06</accession>
<evidence type="ECO:0000256" key="3">
    <source>
        <dbReference type="ARBA" id="ARBA00022679"/>
    </source>
</evidence>
<dbReference type="GO" id="GO:0005524">
    <property type="term" value="F:ATP binding"/>
    <property type="evidence" value="ECO:0007669"/>
    <property type="project" value="UniProtKB-KW"/>
</dbReference>
<evidence type="ECO:0000256" key="8">
    <source>
        <dbReference type="ARBA" id="ARBA00022842"/>
    </source>
</evidence>
<dbReference type="AlphaFoldDB" id="A0A9N8ZY06"/>
<dbReference type="InterPro" id="IPR003846">
    <property type="entry name" value="SelO"/>
</dbReference>
<keyword evidence="7" id="KW-0067">ATP-binding</keyword>
<dbReference type="Proteomes" id="UP000789375">
    <property type="component" value="Unassembled WGS sequence"/>
</dbReference>
<evidence type="ECO:0000313" key="10">
    <source>
        <dbReference type="EMBL" id="CAG8511115.1"/>
    </source>
</evidence>
<keyword evidence="4" id="KW-0548">Nucleotidyltransferase</keyword>
<keyword evidence="11" id="KW-1185">Reference proteome</keyword>
<evidence type="ECO:0000256" key="5">
    <source>
        <dbReference type="ARBA" id="ARBA00022723"/>
    </source>
</evidence>
<keyword evidence="5" id="KW-0479">Metal-binding</keyword>
<dbReference type="GO" id="GO:0070733">
    <property type="term" value="F:AMPylase activity"/>
    <property type="evidence" value="ECO:0007669"/>
    <property type="project" value="TreeGrafter"/>
</dbReference>
<dbReference type="PANTHER" id="PTHR32057">
    <property type="entry name" value="PROTEIN ADENYLYLTRANSFERASE SELO, MITOCHONDRIAL"/>
    <property type="match status" value="1"/>
</dbReference>
<name>A0A9N8ZY06_FUNMO</name>
<evidence type="ECO:0000256" key="7">
    <source>
        <dbReference type="ARBA" id="ARBA00022840"/>
    </source>
</evidence>
<dbReference type="Pfam" id="PF02696">
    <property type="entry name" value="SelO"/>
    <property type="match status" value="1"/>
</dbReference>
<keyword evidence="3" id="KW-0808">Transferase</keyword>
<comment type="similarity">
    <text evidence="2">Belongs to the SELO family.</text>
</comment>
<dbReference type="NCBIfam" id="NF000658">
    <property type="entry name" value="PRK00029.1"/>
    <property type="match status" value="1"/>
</dbReference>
<organism evidence="10 11">
    <name type="scientific">Funneliformis mosseae</name>
    <name type="common">Endomycorrhizal fungus</name>
    <name type="synonym">Glomus mosseae</name>
    <dbReference type="NCBI Taxonomy" id="27381"/>
    <lineage>
        <taxon>Eukaryota</taxon>
        <taxon>Fungi</taxon>
        <taxon>Fungi incertae sedis</taxon>
        <taxon>Mucoromycota</taxon>
        <taxon>Glomeromycotina</taxon>
        <taxon>Glomeromycetes</taxon>
        <taxon>Glomerales</taxon>
        <taxon>Glomeraceae</taxon>
        <taxon>Funneliformis</taxon>
    </lineage>
</organism>
<evidence type="ECO:0000256" key="1">
    <source>
        <dbReference type="ARBA" id="ARBA00001946"/>
    </source>
</evidence>
<sequence length="562" mass="63911">MSNSSVKSLDNLTKSFVFTKRLPADEAIPSPDVITTKLQRISRPVKKAAFTFVAPEPVKEPKLLAIAEKTAREVLNLEEINNWSEEQKTEFLEVVSGNRVVKGTSPWAHCYGGHQFGFFAGQLGDGRVISLFEAINAKNERWELQLKGVGKTPFSRAADGFAVLRSSIREFLGSEAMAALGVPTTRVLSIVHTPKRMVQREVLETGSIVSRLSPSWIRFGSFEIFFYRMERKQLRSLADFVVEEVYGLNPLENPEYEKYGNRYGRLFNKISRQTARMVAHWQAVGFCHGVMNTDNMSILGLTIDYGPFAFLDNYDPNWICNHSDYEGRYSFRNQPTACLWNLLKLSHTFQELIGAGDEVDKQWFLDANYPNGNDDDAPSKKDEILRNGKEIIDLKLGFQTLQQTDLEIIITPLLNLLAAHIVDYHHFFRSLCSFSTTSSNSPSIFIKDLLTRSVNLEKALSDFNSWFEIYKQRLLSEDSNDINRSIKMKQINPKFVLRNWVAEEVIESVERGDSEVLKRVLQMCENPFKEWGVDPSEFQQEAARFCGDVPAWGLGIQCSCSS</sequence>
<protein>
    <recommendedName>
        <fullName evidence="9">Selenoprotein O</fullName>
    </recommendedName>
</protein>
<keyword evidence="6" id="KW-0547">Nucleotide-binding</keyword>
<evidence type="ECO:0000256" key="2">
    <source>
        <dbReference type="ARBA" id="ARBA00009747"/>
    </source>
</evidence>
<comment type="cofactor">
    <cofactor evidence="1">
        <name>Mg(2+)</name>
        <dbReference type="ChEBI" id="CHEBI:18420"/>
    </cofactor>
</comment>
<evidence type="ECO:0000256" key="6">
    <source>
        <dbReference type="ARBA" id="ARBA00022741"/>
    </source>
</evidence>
<gene>
    <name evidence="10" type="ORF">FMOSSE_LOCUS4541</name>
</gene>
<dbReference type="GO" id="GO:0046872">
    <property type="term" value="F:metal ion binding"/>
    <property type="evidence" value="ECO:0007669"/>
    <property type="project" value="UniProtKB-KW"/>
</dbReference>
<proteinExistence type="inferred from homology"/>
<comment type="caution">
    <text evidence="10">The sequence shown here is derived from an EMBL/GenBank/DDBJ whole genome shotgun (WGS) entry which is preliminary data.</text>
</comment>
<keyword evidence="8" id="KW-0460">Magnesium</keyword>
<evidence type="ECO:0000256" key="9">
    <source>
        <dbReference type="ARBA" id="ARBA00031547"/>
    </source>
</evidence>
<dbReference type="PANTHER" id="PTHR32057:SF14">
    <property type="entry name" value="PROTEIN ADENYLYLTRANSFERASE SELO, MITOCHONDRIAL"/>
    <property type="match status" value="1"/>
</dbReference>
<dbReference type="GO" id="GO:0005739">
    <property type="term" value="C:mitochondrion"/>
    <property type="evidence" value="ECO:0007669"/>
    <property type="project" value="TreeGrafter"/>
</dbReference>
<dbReference type="EMBL" id="CAJVPP010000777">
    <property type="protein sequence ID" value="CAG8511115.1"/>
    <property type="molecule type" value="Genomic_DNA"/>
</dbReference>
<dbReference type="HAMAP" id="MF_00692">
    <property type="entry name" value="SelO"/>
    <property type="match status" value="1"/>
</dbReference>
<reference evidence="10" key="1">
    <citation type="submission" date="2021-06" db="EMBL/GenBank/DDBJ databases">
        <authorList>
            <person name="Kallberg Y."/>
            <person name="Tangrot J."/>
            <person name="Rosling A."/>
        </authorList>
    </citation>
    <scope>NUCLEOTIDE SEQUENCE</scope>
    <source>
        <strain evidence="10">87-6 pot B 2015</strain>
    </source>
</reference>